<dbReference type="GO" id="GO:0005634">
    <property type="term" value="C:nucleus"/>
    <property type="evidence" value="ECO:0007669"/>
    <property type="project" value="UniProtKB-SubCell"/>
</dbReference>
<keyword evidence="4" id="KW-0498">Mitosis</keyword>
<dbReference type="AlphaFoldDB" id="A0A8A3NYT7"/>
<dbReference type="OrthoDB" id="5565328at2759"/>
<comment type="similarity">
    <text evidence="2">Belongs to the SCC4/mau-2 family.</text>
</comment>
<dbReference type="InterPro" id="IPR019440">
    <property type="entry name" value="MAU2"/>
</dbReference>
<evidence type="ECO:0000313" key="9">
    <source>
        <dbReference type="EMBL" id="QSZ30703.1"/>
    </source>
</evidence>
<evidence type="ECO:0000256" key="5">
    <source>
        <dbReference type="ARBA" id="ARBA00022829"/>
    </source>
</evidence>
<keyword evidence="3" id="KW-0132">Cell division</keyword>
<dbReference type="GO" id="GO:0051301">
    <property type="term" value="P:cell division"/>
    <property type="evidence" value="ECO:0007669"/>
    <property type="project" value="UniProtKB-KW"/>
</dbReference>
<name>A0A8A3NYT7_9HELO</name>
<dbReference type="Proteomes" id="UP000672032">
    <property type="component" value="Chromosome 2"/>
</dbReference>
<feature type="region of interest" description="Disordered" evidence="8">
    <location>
        <begin position="1"/>
        <end position="20"/>
    </location>
</feature>
<evidence type="ECO:0000256" key="2">
    <source>
        <dbReference type="ARBA" id="ARBA00008585"/>
    </source>
</evidence>
<keyword evidence="10" id="KW-1185">Reference proteome</keyword>
<dbReference type="PANTHER" id="PTHR21394">
    <property type="entry name" value="MAU2 CHROMATID COHESION FACTOR HOMOLOG"/>
    <property type="match status" value="1"/>
</dbReference>
<evidence type="ECO:0000256" key="8">
    <source>
        <dbReference type="SAM" id="MobiDB-lite"/>
    </source>
</evidence>
<keyword evidence="5" id="KW-0159">Chromosome partition</keyword>
<protein>
    <recommendedName>
        <fullName evidence="11">Cohesin loading factor</fullName>
    </recommendedName>
</protein>
<evidence type="ECO:0000256" key="6">
    <source>
        <dbReference type="ARBA" id="ARBA00023242"/>
    </source>
</evidence>
<comment type="subcellular location">
    <subcellularLocation>
        <location evidence="1">Nucleus</location>
    </subcellularLocation>
</comment>
<evidence type="ECO:0000313" key="10">
    <source>
        <dbReference type="Proteomes" id="UP000672032"/>
    </source>
</evidence>
<evidence type="ECO:0008006" key="11">
    <source>
        <dbReference type="Google" id="ProtNLM"/>
    </source>
</evidence>
<keyword evidence="7" id="KW-0131">Cell cycle</keyword>
<dbReference type="Pfam" id="PF10345">
    <property type="entry name" value="Cohesin_load"/>
    <property type="match status" value="1"/>
</dbReference>
<evidence type="ECO:0000256" key="7">
    <source>
        <dbReference type="ARBA" id="ARBA00023306"/>
    </source>
</evidence>
<reference evidence="9" key="1">
    <citation type="submission" date="2020-10" db="EMBL/GenBank/DDBJ databases">
        <title>Genome Sequence of Monilinia vaccinii-corymbosi Sheds Light on Mummy Berry Disease Infection of Blueberry and Mating Type.</title>
        <authorList>
            <person name="Yow A.G."/>
            <person name="Zhang Y."/>
            <person name="Bansal K."/>
            <person name="Eacker S.M."/>
            <person name="Sullivan S."/>
            <person name="Liachko I."/>
            <person name="Cubeta M.A."/>
            <person name="Rollins J.A."/>
            <person name="Ashrafi H."/>
        </authorList>
    </citation>
    <scope>NUCLEOTIDE SEQUENCE</scope>
    <source>
        <strain evidence="9">RL-1</strain>
    </source>
</reference>
<organism evidence="9 10">
    <name type="scientific">Monilinia vaccinii-corymbosi</name>
    <dbReference type="NCBI Taxonomy" id="61207"/>
    <lineage>
        <taxon>Eukaryota</taxon>
        <taxon>Fungi</taxon>
        <taxon>Dikarya</taxon>
        <taxon>Ascomycota</taxon>
        <taxon>Pezizomycotina</taxon>
        <taxon>Leotiomycetes</taxon>
        <taxon>Helotiales</taxon>
        <taxon>Sclerotiniaceae</taxon>
        <taxon>Monilinia</taxon>
    </lineage>
</organism>
<dbReference type="GO" id="GO:0007059">
    <property type="term" value="P:chromosome segregation"/>
    <property type="evidence" value="ECO:0007669"/>
    <property type="project" value="UniProtKB-KW"/>
</dbReference>
<sequence>MSRDHGMPTIWPGYDPNTYPPQDTSPQYGNNEMMMQNGANMQQYQMGGDMRQGEANYWNPNTQIQYNTPATGYAPNAFYTALPTAPQYYQPQPRPQPRPQAQGQVQVQIPQPIQQHYPMDQRSPQHHIQSSANVVMGQTNSHVGHTKPPIAPLDYPLLMVSLAEEYFGAAHELAPAVAAAMTEENVHEYHKLITVGLECLAIALKQLKLPARLEARVRLRMAGIIYEETNNYAEAESMLSQGIIICERNHYHDLKYVMQFLLARLMFEKNPKASMKTLDSHISDAQAYQHNSWVYVFRFLRASHALRSGTSIDNNAAIHNLHSISSLAIQQGDHSVHIVASLMEALAYLKSSGVDGIEQVQRAIAAVRTYQLDTKSCIPQLISLTHILDVICSILRGDPAQMLSTLRAMQLVMDDLLKNQAWSTENDTLVIPIDSVHKVRHLINQDTRNVLSTREDGRGQIVMSFLNKKDAYALTYLLSGIVLMHKNPLDQKAVKFLQEGLLRLQGDGSRVFKSSPGQLSEIIAKQQWRGHILCYSHIYMAFCCAVVGDWARVKQSMDCMATAAEKFEVPLSGRLGTLTIYLEGVYLQGTGDLKAALEVFQSETLQLPERSVSPSGDQVERDIAILAALNVLLILQDENWQDPFENFTLISKLEPYCVHHPTKDIQTAFSLIRATVRTSSSAMIHETKNHLSAALGKAKASHNTQFLCLVLNIMCSKFFNNCLGEQAEKSALAALKQANHSKNKLWVSVAQGLLAQFYDISGKRLEAQATFEEACALSHEALPGH</sequence>
<accession>A0A8A3NYT7</accession>
<dbReference type="EMBL" id="CP063406">
    <property type="protein sequence ID" value="QSZ30703.1"/>
    <property type="molecule type" value="Genomic_DNA"/>
</dbReference>
<evidence type="ECO:0000256" key="3">
    <source>
        <dbReference type="ARBA" id="ARBA00022618"/>
    </source>
</evidence>
<dbReference type="GO" id="GO:0007064">
    <property type="term" value="P:mitotic sister chromatid cohesion"/>
    <property type="evidence" value="ECO:0007669"/>
    <property type="project" value="InterPro"/>
</dbReference>
<gene>
    <name evidence="9" type="ORF">DSL72_000261</name>
</gene>
<evidence type="ECO:0000256" key="1">
    <source>
        <dbReference type="ARBA" id="ARBA00004123"/>
    </source>
</evidence>
<proteinExistence type="inferred from homology"/>
<evidence type="ECO:0000256" key="4">
    <source>
        <dbReference type="ARBA" id="ARBA00022776"/>
    </source>
</evidence>
<keyword evidence="6" id="KW-0539">Nucleus</keyword>